<evidence type="ECO:0000313" key="2">
    <source>
        <dbReference type="Proteomes" id="UP000242381"/>
    </source>
</evidence>
<dbReference type="EMBL" id="KV921281">
    <property type="protein sequence ID" value="ORE21289.1"/>
    <property type="molecule type" value="Genomic_DNA"/>
</dbReference>
<reference evidence="1 2" key="1">
    <citation type="journal article" date="2016" name="Proc. Natl. Acad. Sci. U.S.A.">
        <title>Lipid metabolic changes in an early divergent fungus govern the establishment of a mutualistic symbiosis with endobacteria.</title>
        <authorList>
            <person name="Lastovetsky O.A."/>
            <person name="Gaspar M.L."/>
            <person name="Mondo S.J."/>
            <person name="LaButti K.M."/>
            <person name="Sandor L."/>
            <person name="Grigoriev I.V."/>
            <person name="Henry S.A."/>
            <person name="Pawlowska T.E."/>
        </authorList>
    </citation>
    <scope>NUCLEOTIDE SEQUENCE [LARGE SCALE GENOMIC DNA]</scope>
    <source>
        <strain evidence="1 2">ATCC 11559</strain>
    </source>
</reference>
<dbReference type="Proteomes" id="UP000242381">
    <property type="component" value="Unassembled WGS sequence"/>
</dbReference>
<gene>
    <name evidence="1" type="ORF">BCV71DRAFT_276937</name>
</gene>
<sequence>EDEHRNVVDENVVLSSWNTLSVRMSLLVKTIAIRTDYLKNATFAESSLTYAMLVENSKDENIHMKGNKAKKRSCSLCSPG</sequence>
<protein>
    <submittedName>
        <fullName evidence="1">Uncharacterized protein</fullName>
    </submittedName>
</protein>
<proteinExistence type="predicted"/>
<accession>A0A1X0SAS3</accession>
<dbReference type="AlphaFoldDB" id="A0A1X0SAS3"/>
<evidence type="ECO:0000313" key="1">
    <source>
        <dbReference type="EMBL" id="ORE21289.1"/>
    </source>
</evidence>
<organism evidence="1 2">
    <name type="scientific">Rhizopus microsporus</name>
    <dbReference type="NCBI Taxonomy" id="58291"/>
    <lineage>
        <taxon>Eukaryota</taxon>
        <taxon>Fungi</taxon>
        <taxon>Fungi incertae sedis</taxon>
        <taxon>Mucoromycota</taxon>
        <taxon>Mucoromycotina</taxon>
        <taxon>Mucoromycetes</taxon>
        <taxon>Mucorales</taxon>
        <taxon>Mucorineae</taxon>
        <taxon>Rhizopodaceae</taxon>
        <taxon>Rhizopus</taxon>
    </lineage>
</organism>
<name>A0A1X0SAS3_RHIZD</name>
<feature type="non-terminal residue" evidence="1">
    <location>
        <position position="1"/>
    </location>
</feature>